<dbReference type="Gene3D" id="3.40.50.12580">
    <property type="match status" value="1"/>
</dbReference>
<name>A0A921MFR6_9MICO</name>
<gene>
    <name evidence="1" type="ORF">K8V08_13095</name>
</gene>
<reference evidence="1" key="1">
    <citation type="journal article" date="2021" name="PeerJ">
        <title>Extensive microbial diversity within the chicken gut microbiome revealed by metagenomics and culture.</title>
        <authorList>
            <person name="Gilroy R."/>
            <person name="Ravi A."/>
            <person name="Getino M."/>
            <person name="Pursley I."/>
            <person name="Horton D.L."/>
            <person name="Alikhan N.F."/>
            <person name="Baker D."/>
            <person name="Gharbi K."/>
            <person name="Hall N."/>
            <person name="Watson M."/>
            <person name="Adriaenssens E.M."/>
            <person name="Foster-Nyarko E."/>
            <person name="Jarju S."/>
            <person name="Secka A."/>
            <person name="Antonio M."/>
            <person name="Oren A."/>
            <person name="Chaudhuri R.R."/>
            <person name="La Ragione R."/>
            <person name="Hildebrand F."/>
            <person name="Pallen M.J."/>
        </authorList>
    </citation>
    <scope>NUCLEOTIDE SEQUENCE</scope>
    <source>
        <strain evidence="1">ChiGjej5B5-7349</strain>
    </source>
</reference>
<organism evidence="1 2">
    <name type="scientific">Brevibacterium senegalense</name>
    <dbReference type="NCBI Taxonomy" id="1033736"/>
    <lineage>
        <taxon>Bacteria</taxon>
        <taxon>Bacillati</taxon>
        <taxon>Actinomycetota</taxon>
        <taxon>Actinomycetes</taxon>
        <taxon>Micrococcales</taxon>
        <taxon>Brevibacteriaceae</taxon>
        <taxon>Brevibacterium</taxon>
    </lineage>
</organism>
<dbReference type="GO" id="GO:0016020">
    <property type="term" value="C:membrane"/>
    <property type="evidence" value="ECO:0007669"/>
    <property type="project" value="InterPro"/>
</dbReference>
<proteinExistence type="predicted"/>
<dbReference type="InterPro" id="IPR043148">
    <property type="entry name" value="TagF_C"/>
</dbReference>
<dbReference type="Proteomes" id="UP000784435">
    <property type="component" value="Unassembled WGS sequence"/>
</dbReference>
<evidence type="ECO:0000313" key="2">
    <source>
        <dbReference type="Proteomes" id="UP000784435"/>
    </source>
</evidence>
<protein>
    <submittedName>
        <fullName evidence="1">CDP-glycerol glycerophosphotransferase family protein</fullName>
    </submittedName>
</protein>
<dbReference type="SUPFAM" id="SSF53756">
    <property type="entry name" value="UDP-Glycosyltransferase/glycogen phosphorylase"/>
    <property type="match status" value="1"/>
</dbReference>
<dbReference type="EMBL" id="DYUK01000300">
    <property type="protein sequence ID" value="HJG81337.1"/>
    <property type="molecule type" value="Genomic_DNA"/>
</dbReference>
<sequence length="376" mass="42234">MPADIVVYFGDKAEKTYQLTQWLPVLERLNEEHRVLLVFRKLGALREVKGSTKLPMVFVRRFEDLATLYFENDYKLAIYVNNGVTNFQSLSYAPMVHVHVNHGESDKVSMVSNQAKAYDWTLVAGQAALERHRAALLDFDESKLLAVGRPQLDIPRDSELVPSARRTLMYAPTWEGENDENNYTSIDRYGVAIVRAMLAVPNARVIYKPHPRVEESADEAVAEADAQIRELITAAGEPHAVKMQGDILAMFADVDLLVTDISSVGLDFLYLRPDRPLILTDRRTDPAKLQADAPISRSTAVIDGNSRERIGDLIRTQLESDEHTEARARMRTFYFGDGGVGSSTTAFLSTITRLIDEREQKLAVFTRQASNMEASD</sequence>
<reference evidence="1" key="2">
    <citation type="submission" date="2021-09" db="EMBL/GenBank/DDBJ databases">
        <authorList>
            <person name="Gilroy R."/>
        </authorList>
    </citation>
    <scope>NUCLEOTIDE SEQUENCE</scope>
    <source>
        <strain evidence="1">ChiGjej5B5-7349</strain>
    </source>
</reference>
<dbReference type="GO" id="GO:0047355">
    <property type="term" value="F:CDP-glycerol glycerophosphotransferase activity"/>
    <property type="evidence" value="ECO:0007669"/>
    <property type="project" value="InterPro"/>
</dbReference>
<dbReference type="AlphaFoldDB" id="A0A921MFR6"/>
<accession>A0A921MFR6</accession>
<evidence type="ECO:0000313" key="1">
    <source>
        <dbReference type="EMBL" id="HJG81337.1"/>
    </source>
</evidence>
<dbReference type="InterPro" id="IPR007554">
    <property type="entry name" value="Glycerophosphate_synth"/>
</dbReference>
<comment type="caution">
    <text evidence="1">The sequence shown here is derived from an EMBL/GenBank/DDBJ whole genome shotgun (WGS) entry which is preliminary data.</text>
</comment>
<dbReference type="Pfam" id="PF04464">
    <property type="entry name" value="Glyphos_transf"/>
    <property type="match status" value="1"/>
</dbReference>